<accession>A0ABS5AYJ7</accession>
<keyword evidence="1" id="KW-0472">Membrane</keyword>
<evidence type="ECO:0000256" key="1">
    <source>
        <dbReference type="SAM" id="Phobius"/>
    </source>
</evidence>
<dbReference type="EMBL" id="QFAY01000021">
    <property type="protein sequence ID" value="MBP2621615.1"/>
    <property type="molecule type" value="Genomic_DNA"/>
</dbReference>
<feature type="transmembrane region" description="Helical" evidence="1">
    <location>
        <begin position="46"/>
        <end position="70"/>
    </location>
</feature>
<keyword evidence="1" id="KW-1133">Transmembrane helix</keyword>
<feature type="transmembrane region" description="Helical" evidence="1">
    <location>
        <begin position="91"/>
        <end position="111"/>
    </location>
</feature>
<organism evidence="2 3">
    <name type="scientific">Streptococcus panodentis</name>
    <dbReference type="NCBI Taxonomy" id="1581472"/>
    <lineage>
        <taxon>Bacteria</taxon>
        <taxon>Bacillati</taxon>
        <taxon>Bacillota</taxon>
        <taxon>Bacilli</taxon>
        <taxon>Lactobacillales</taxon>
        <taxon>Streptococcaceae</taxon>
        <taxon>Streptococcus</taxon>
    </lineage>
</organism>
<feature type="transmembrane region" description="Helical" evidence="1">
    <location>
        <begin position="21"/>
        <end position="40"/>
    </location>
</feature>
<keyword evidence="3" id="KW-1185">Reference proteome</keyword>
<reference evidence="2 3" key="1">
    <citation type="submission" date="2018-05" db="EMBL/GenBank/DDBJ databases">
        <title>Draft genome sequence of Streptococcus panodentis CCUG 70867T.</title>
        <authorList>
            <person name="Salva-Serra F."/>
            <person name="Mendez V."/>
            <person name="Jaen-Luchoro D."/>
            <person name="Gonzales-Siles L."/>
            <person name="Karlsson R."/>
            <person name="Engstrom-Jakobsson H."/>
            <person name="Busquets A."/>
            <person name="Gomila M."/>
            <person name="Pineiro-Iglesias B."/>
            <person name="Bennasar-Figueras A."/>
            <person name="Seeger M."/>
            <person name="Moore E."/>
        </authorList>
    </citation>
    <scope>NUCLEOTIDE SEQUENCE [LARGE SCALE GENOMIC DNA]</scope>
    <source>
        <strain evidence="2 3">CCUG 70867</strain>
    </source>
</reference>
<evidence type="ECO:0000313" key="3">
    <source>
        <dbReference type="Proteomes" id="UP001519349"/>
    </source>
</evidence>
<evidence type="ECO:0000313" key="2">
    <source>
        <dbReference type="EMBL" id="MBP2621615.1"/>
    </source>
</evidence>
<feature type="transmembrane region" description="Helical" evidence="1">
    <location>
        <begin position="117"/>
        <end position="134"/>
    </location>
</feature>
<dbReference type="Proteomes" id="UP001519349">
    <property type="component" value="Unassembled WGS sequence"/>
</dbReference>
<keyword evidence="1" id="KW-0812">Transmembrane</keyword>
<gene>
    <name evidence="2" type="ORF">DHL47_09870</name>
</gene>
<proteinExistence type="predicted"/>
<sequence length="205" mass="22986">MNKRTLNQEEISQEYGIIARSIAPIGLMMAVFNTAYSLWFGFAWGIAGWIIFALTAICNIYILCSSLSNIRHARQFEAHETEDSRRIGRQMGILSGISYSSIWILAIILPFFHGEKYIFPMLTMIIGLHFIPQAKIMNRKIDYLTAPFPIVSAGIAFYLAFSTETDWLSLAALAAVGGAIATLIYGFYMLDAYQKAAAQYQVPYP</sequence>
<protein>
    <submittedName>
        <fullName evidence="2">Uncharacterized protein</fullName>
    </submittedName>
</protein>
<feature type="transmembrane region" description="Helical" evidence="1">
    <location>
        <begin position="141"/>
        <end position="161"/>
    </location>
</feature>
<name>A0ABS5AYJ7_9STRE</name>
<dbReference type="RefSeq" id="WP_128836512.1">
    <property type="nucleotide sequence ID" value="NZ_QFAY01000021.1"/>
</dbReference>
<comment type="caution">
    <text evidence="2">The sequence shown here is derived from an EMBL/GenBank/DDBJ whole genome shotgun (WGS) entry which is preliminary data.</text>
</comment>
<feature type="transmembrane region" description="Helical" evidence="1">
    <location>
        <begin position="167"/>
        <end position="190"/>
    </location>
</feature>